<organism evidence="2 3">
    <name type="scientific">Ottowia flava</name>
    <dbReference type="NCBI Taxonomy" id="2675430"/>
    <lineage>
        <taxon>Bacteria</taxon>
        <taxon>Pseudomonadati</taxon>
        <taxon>Pseudomonadota</taxon>
        <taxon>Betaproteobacteria</taxon>
        <taxon>Burkholderiales</taxon>
        <taxon>Comamonadaceae</taxon>
        <taxon>Ottowia</taxon>
    </lineage>
</organism>
<dbReference type="EMBL" id="JBHUEJ010000045">
    <property type="protein sequence ID" value="MFD1712630.1"/>
    <property type="molecule type" value="Genomic_DNA"/>
</dbReference>
<comment type="caution">
    <text evidence="2">The sequence shown here is derived from an EMBL/GenBank/DDBJ whole genome shotgun (WGS) entry which is preliminary data.</text>
</comment>
<sequence length="144" mass="15977">MYKRVPLVIALAALLGATLPAQATSAPPVPIQAPRSVQVMAWEGTYAGELRCADCLGIHIEVELRPDRSYVVRELYRGKRKAPIVSRGKFRFDDQAPDVIVLRTQGGGSLAFRLRDNALELREHGTHASLGDDPRYLFTRQAPR</sequence>
<feature type="chain" id="PRO_5045182759" evidence="1">
    <location>
        <begin position="24"/>
        <end position="144"/>
    </location>
</feature>
<dbReference type="Proteomes" id="UP001597304">
    <property type="component" value="Unassembled WGS sequence"/>
</dbReference>
<proteinExistence type="predicted"/>
<accession>A0ABW4L1U8</accession>
<reference evidence="3" key="1">
    <citation type="journal article" date="2019" name="Int. J. Syst. Evol. Microbiol.">
        <title>The Global Catalogue of Microorganisms (GCM) 10K type strain sequencing project: providing services to taxonomists for standard genome sequencing and annotation.</title>
        <authorList>
            <consortium name="The Broad Institute Genomics Platform"/>
            <consortium name="The Broad Institute Genome Sequencing Center for Infectious Disease"/>
            <person name="Wu L."/>
            <person name="Ma J."/>
        </authorList>
    </citation>
    <scope>NUCLEOTIDE SEQUENCE [LARGE SCALE GENOMIC DNA]</scope>
    <source>
        <strain evidence="3">LMG 29247</strain>
    </source>
</reference>
<dbReference type="Gene3D" id="2.40.128.640">
    <property type="match status" value="1"/>
</dbReference>
<name>A0ABW4L1U8_9BURK</name>
<evidence type="ECO:0000256" key="1">
    <source>
        <dbReference type="SAM" id="SignalP"/>
    </source>
</evidence>
<gene>
    <name evidence="2" type="ORF">ACFSF0_18690</name>
</gene>
<protein>
    <submittedName>
        <fullName evidence="2">Copper resistance protein NlpE N-terminal domain-containing protein</fullName>
    </submittedName>
</protein>
<dbReference type="RefSeq" id="WP_147913608.1">
    <property type="nucleotide sequence ID" value="NZ_JBHUEJ010000045.1"/>
</dbReference>
<dbReference type="InterPro" id="IPR007298">
    <property type="entry name" value="Cu-R_lipoprotein_NlpE"/>
</dbReference>
<evidence type="ECO:0000313" key="2">
    <source>
        <dbReference type="EMBL" id="MFD1712630.1"/>
    </source>
</evidence>
<dbReference type="Pfam" id="PF04170">
    <property type="entry name" value="NlpE"/>
    <property type="match status" value="1"/>
</dbReference>
<keyword evidence="3" id="KW-1185">Reference proteome</keyword>
<feature type="signal peptide" evidence="1">
    <location>
        <begin position="1"/>
        <end position="23"/>
    </location>
</feature>
<keyword evidence="1" id="KW-0732">Signal</keyword>
<evidence type="ECO:0000313" key="3">
    <source>
        <dbReference type="Proteomes" id="UP001597304"/>
    </source>
</evidence>